<protein>
    <submittedName>
        <fullName evidence="1">Uncharacterized protein</fullName>
    </submittedName>
</protein>
<proteinExistence type="predicted"/>
<feature type="non-terminal residue" evidence="1">
    <location>
        <position position="1"/>
    </location>
</feature>
<reference evidence="1" key="1">
    <citation type="journal article" date="2014" name="Front. Microbiol.">
        <title>High frequency of phylogenetically diverse reductive dehalogenase-homologous genes in deep subseafloor sedimentary metagenomes.</title>
        <authorList>
            <person name="Kawai M."/>
            <person name="Futagami T."/>
            <person name="Toyoda A."/>
            <person name="Takaki Y."/>
            <person name="Nishi S."/>
            <person name="Hori S."/>
            <person name="Arai W."/>
            <person name="Tsubouchi T."/>
            <person name="Morono Y."/>
            <person name="Uchiyama I."/>
            <person name="Ito T."/>
            <person name="Fujiyama A."/>
            <person name="Inagaki F."/>
            <person name="Takami H."/>
        </authorList>
    </citation>
    <scope>NUCLEOTIDE SEQUENCE</scope>
    <source>
        <strain evidence="1">Expedition CK06-06</strain>
    </source>
</reference>
<gene>
    <name evidence="1" type="ORF">S03H2_20808</name>
</gene>
<dbReference type="AlphaFoldDB" id="X1F568"/>
<name>X1F568_9ZZZZ</name>
<comment type="caution">
    <text evidence="1">The sequence shown here is derived from an EMBL/GenBank/DDBJ whole genome shotgun (WGS) entry which is preliminary data.</text>
</comment>
<accession>X1F568</accession>
<dbReference type="EMBL" id="BARU01011010">
    <property type="protein sequence ID" value="GAH40077.1"/>
    <property type="molecule type" value="Genomic_DNA"/>
</dbReference>
<evidence type="ECO:0000313" key="1">
    <source>
        <dbReference type="EMBL" id="GAH40077.1"/>
    </source>
</evidence>
<sequence length="56" mass="6463">QLFTIFSDRQISVITNENKGEWYNITVEPTVVRSTQEILANSYVKEVKENISQSSK</sequence>
<organism evidence="1">
    <name type="scientific">marine sediment metagenome</name>
    <dbReference type="NCBI Taxonomy" id="412755"/>
    <lineage>
        <taxon>unclassified sequences</taxon>
        <taxon>metagenomes</taxon>
        <taxon>ecological metagenomes</taxon>
    </lineage>
</organism>